<keyword evidence="2" id="KW-1185">Reference proteome</keyword>
<dbReference type="RefSeq" id="WP_379780094.1">
    <property type="nucleotide sequence ID" value="NZ_JBHSWW010000051.1"/>
</dbReference>
<name>A0ABD5SAJ1_9EURY</name>
<protein>
    <submittedName>
        <fullName evidence="1">Uncharacterized protein</fullName>
    </submittedName>
</protein>
<dbReference type="AlphaFoldDB" id="A0ABD5SAJ1"/>
<sequence length="196" mass="22055">MKAPKSIGSIELSDDKYTIVEGNINFIYRIDDSRGNTVLRFNMEEGEGDDYHIKDANDELVGIMGRHYNSPEIPEGHDGDYVIYSVIEDEPLASISLSWTTGAKVTNYNNSEEIVTVDVNNLRRLYAVFGKWPINALLTRKWKFNSPSKGQIGKLEENNSFNPFGKPTNELSFDKSVNLTDFEKLCVMGVGTIAVY</sequence>
<dbReference type="Proteomes" id="UP001596442">
    <property type="component" value="Unassembled WGS sequence"/>
</dbReference>
<proteinExistence type="predicted"/>
<accession>A0ABD5SAJ1</accession>
<gene>
    <name evidence="1" type="ORF">ACFQEU_05575</name>
</gene>
<evidence type="ECO:0000313" key="2">
    <source>
        <dbReference type="Proteomes" id="UP001596442"/>
    </source>
</evidence>
<organism evidence="1 2">
    <name type="scientific">Halorubrum tibetense</name>
    <dbReference type="NCBI Taxonomy" id="175631"/>
    <lineage>
        <taxon>Archaea</taxon>
        <taxon>Methanobacteriati</taxon>
        <taxon>Methanobacteriota</taxon>
        <taxon>Stenosarchaea group</taxon>
        <taxon>Halobacteria</taxon>
        <taxon>Halobacteriales</taxon>
        <taxon>Haloferacaceae</taxon>
        <taxon>Halorubrum</taxon>
    </lineage>
</organism>
<dbReference type="EMBL" id="JBHSWW010000051">
    <property type="protein sequence ID" value="MFC6752937.1"/>
    <property type="molecule type" value="Genomic_DNA"/>
</dbReference>
<reference evidence="1 2" key="1">
    <citation type="journal article" date="2019" name="Int. J. Syst. Evol. Microbiol.">
        <title>The Global Catalogue of Microorganisms (GCM) 10K type strain sequencing project: providing services to taxonomists for standard genome sequencing and annotation.</title>
        <authorList>
            <consortium name="The Broad Institute Genomics Platform"/>
            <consortium name="The Broad Institute Genome Sequencing Center for Infectious Disease"/>
            <person name="Wu L."/>
            <person name="Ma J."/>
        </authorList>
    </citation>
    <scope>NUCLEOTIDE SEQUENCE [LARGE SCALE GENOMIC DNA]</scope>
    <source>
        <strain evidence="1 2">CGMCC 1.3239</strain>
    </source>
</reference>
<comment type="caution">
    <text evidence="1">The sequence shown here is derived from an EMBL/GenBank/DDBJ whole genome shotgun (WGS) entry which is preliminary data.</text>
</comment>
<evidence type="ECO:0000313" key="1">
    <source>
        <dbReference type="EMBL" id="MFC6752937.1"/>
    </source>
</evidence>